<name>A0A645JBV6_9ZZZZ</name>
<dbReference type="AlphaFoldDB" id="A0A645JBV6"/>
<organism evidence="1">
    <name type="scientific">bioreactor metagenome</name>
    <dbReference type="NCBI Taxonomy" id="1076179"/>
    <lineage>
        <taxon>unclassified sequences</taxon>
        <taxon>metagenomes</taxon>
        <taxon>ecological metagenomes</taxon>
    </lineage>
</organism>
<reference evidence="1" key="1">
    <citation type="submission" date="2019-08" db="EMBL/GenBank/DDBJ databases">
        <authorList>
            <person name="Kucharzyk K."/>
            <person name="Murdoch R.W."/>
            <person name="Higgins S."/>
            <person name="Loffler F."/>
        </authorList>
    </citation>
    <scope>NUCLEOTIDE SEQUENCE</scope>
</reference>
<sequence length="163" mass="17095">MFLLGALVGTGALMAVSSVRRKRIVTWEVQVFLSVNGGEARFKALIDTGNRLKEPLSGLPVLIAERAVLADILPGNYDECSQGGAAPPGFRQVGYGALGGTGRLNCFQPELSLVDYGNGFLKSPDLWVAVYPGKMPGGVRALAPPIVGAVEPSSTRGRAKLSI</sequence>
<evidence type="ECO:0000313" key="1">
    <source>
        <dbReference type="EMBL" id="MPN60817.1"/>
    </source>
</evidence>
<comment type="caution">
    <text evidence="1">The sequence shown here is derived from an EMBL/GenBank/DDBJ whole genome shotgun (WGS) entry which is preliminary data.</text>
</comment>
<dbReference type="EMBL" id="VSSQ01136561">
    <property type="protein sequence ID" value="MPN60817.1"/>
    <property type="molecule type" value="Genomic_DNA"/>
</dbReference>
<evidence type="ECO:0008006" key="2">
    <source>
        <dbReference type="Google" id="ProtNLM"/>
    </source>
</evidence>
<protein>
    <recommendedName>
        <fullName evidence="2">Peptidase A2 domain-containing protein</fullName>
    </recommendedName>
</protein>
<gene>
    <name evidence="1" type="ORF">SDC9_208549</name>
</gene>
<accession>A0A645JBV6</accession>
<proteinExistence type="predicted"/>
<dbReference type="InterPro" id="IPR005081">
    <property type="entry name" value="SpoIIGA"/>
</dbReference>
<dbReference type="GO" id="GO:0006508">
    <property type="term" value="P:proteolysis"/>
    <property type="evidence" value="ECO:0007669"/>
    <property type="project" value="InterPro"/>
</dbReference>
<dbReference type="GO" id="GO:0004190">
    <property type="term" value="F:aspartic-type endopeptidase activity"/>
    <property type="evidence" value="ECO:0007669"/>
    <property type="project" value="InterPro"/>
</dbReference>
<dbReference type="GO" id="GO:0030436">
    <property type="term" value="P:asexual sporulation"/>
    <property type="evidence" value="ECO:0007669"/>
    <property type="project" value="InterPro"/>
</dbReference>
<dbReference type="Pfam" id="PF03419">
    <property type="entry name" value="Peptidase_U4"/>
    <property type="match status" value="1"/>
</dbReference>